<reference evidence="1" key="1">
    <citation type="journal article" date="2020" name="Nature">
        <title>Giant virus diversity and host interactions through global metagenomics.</title>
        <authorList>
            <person name="Schulz F."/>
            <person name="Roux S."/>
            <person name="Paez-Espino D."/>
            <person name="Jungbluth S."/>
            <person name="Walsh D.A."/>
            <person name="Denef V.J."/>
            <person name="McMahon K.D."/>
            <person name="Konstantinidis K.T."/>
            <person name="Eloe-Fadrosh E.A."/>
            <person name="Kyrpides N.C."/>
            <person name="Woyke T."/>
        </authorList>
    </citation>
    <scope>NUCLEOTIDE SEQUENCE</scope>
    <source>
        <strain evidence="1">GVMAG-S-1021933-23</strain>
    </source>
</reference>
<dbReference type="EMBL" id="MN740593">
    <property type="protein sequence ID" value="QHS77745.1"/>
    <property type="molecule type" value="Genomic_DNA"/>
</dbReference>
<accession>A0A6C0AEE2</accession>
<organism evidence="1">
    <name type="scientific">viral metagenome</name>
    <dbReference type="NCBI Taxonomy" id="1070528"/>
    <lineage>
        <taxon>unclassified sequences</taxon>
        <taxon>metagenomes</taxon>
        <taxon>organismal metagenomes</taxon>
    </lineage>
</organism>
<dbReference type="AlphaFoldDB" id="A0A6C0AEE2"/>
<proteinExistence type="predicted"/>
<evidence type="ECO:0000313" key="1">
    <source>
        <dbReference type="EMBL" id="QHS77745.1"/>
    </source>
</evidence>
<name>A0A6C0AEE2_9ZZZZ</name>
<protein>
    <submittedName>
        <fullName evidence="1">Uncharacterized protein</fullName>
    </submittedName>
</protein>
<sequence length="124" mass="14438">MEKFNNIKWVNEKKLFLDKNNPNLTFSFVQKNHPNYGCVLLSFDDENLSKSENLKDLSTYADAVIVCCHEVIGNSHFIKNNFTDELIINANITCIGGISYIALNHSDEKVRDFHFNLIERWRKL</sequence>